<protein>
    <submittedName>
        <fullName evidence="2">Uncharacterized protein</fullName>
    </submittedName>
</protein>
<feature type="compositionally biased region" description="Basic residues" evidence="1">
    <location>
        <begin position="1"/>
        <end position="10"/>
    </location>
</feature>
<dbReference type="AlphaFoldDB" id="A0A4Y2LEV9"/>
<evidence type="ECO:0000256" key="1">
    <source>
        <dbReference type="SAM" id="MobiDB-lite"/>
    </source>
</evidence>
<accession>A0A4Y2LEV9</accession>
<name>A0A4Y2LEV9_ARAVE</name>
<sequence length="203" mass="23794">MTRNQYPRRRNGSEYYSRGRKPFVVDPGGKERYAQDKIGNEMYPKRKLKQFARDKYFQEYYARDSKNNEFYPIKKRYSVVIQTKDGYKLAKWADGLQRYPTDVKGNEYYLTQNGEPILIYQEDGKPYFAKNKRGISQIPWNALQEYVSEAESHVEAKDALGNQVFLNRNEIPKSSANSVCRCLCEIMTICPSVGYLFANTLLR</sequence>
<feature type="region of interest" description="Disordered" evidence="1">
    <location>
        <begin position="1"/>
        <end position="31"/>
    </location>
</feature>
<dbReference type="OrthoDB" id="6407340at2759"/>
<organism evidence="2 3">
    <name type="scientific">Araneus ventricosus</name>
    <name type="common">Orbweaver spider</name>
    <name type="synonym">Epeira ventricosa</name>
    <dbReference type="NCBI Taxonomy" id="182803"/>
    <lineage>
        <taxon>Eukaryota</taxon>
        <taxon>Metazoa</taxon>
        <taxon>Ecdysozoa</taxon>
        <taxon>Arthropoda</taxon>
        <taxon>Chelicerata</taxon>
        <taxon>Arachnida</taxon>
        <taxon>Araneae</taxon>
        <taxon>Araneomorphae</taxon>
        <taxon>Entelegynae</taxon>
        <taxon>Araneoidea</taxon>
        <taxon>Araneidae</taxon>
        <taxon>Araneus</taxon>
    </lineage>
</organism>
<reference evidence="2 3" key="1">
    <citation type="journal article" date="2019" name="Sci. Rep.">
        <title>Orb-weaving spider Araneus ventricosus genome elucidates the spidroin gene catalogue.</title>
        <authorList>
            <person name="Kono N."/>
            <person name="Nakamura H."/>
            <person name="Ohtoshi R."/>
            <person name="Moran D.A.P."/>
            <person name="Shinohara A."/>
            <person name="Yoshida Y."/>
            <person name="Fujiwara M."/>
            <person name="Mori M."/>
            <person name="Tomita M."/>
            <person name="Arakawa K."/>
        </authorList>
    </citation>
    <scope>NUCLEOTIDE SEQUENCE [LARGE SCALE GENOMIC DNA]</scope>
</reference>
<gene>
    <name evidence="2" type="ORF">AVEN_257664_1</name>
</gene>
<proteinExistence type="predicted"/>
<evidence type="ECO:0000313" key="3">
    <source>
        <dbReference type="Proteomes" id="UP000499080"/>
    </source>
</evidence>
<dbReference type="EMBL" id="BGPR01005754">
    <property type="protein sequence ID" value="GBN13074.1"/>
    <property type="molecule type" value="Genomic_DNA"/>
</dbReference>
<keyword evidence="3" id="KW-1185">Reference proteome</keyword>
<comment type="caution">
    <text evidence="2">The sequence shown here is derived from an EMBL/GenBank/DDBJ whole genome shotgun (WGS) entry which is preliminary data.</text>
</comment>
<evidence type="ECO:0000313" key="2">
    <source>
        <dbReference type="EMBL" id="GBN13074.1"/>
    </source>
</evidence>
<dbReference type="Proteomes" id="UP000499080">
    <property type="component" value="Unassembled WGS sequence"/>
</dbReference>